<dbReference type="GO" id="GO:0004126">
    <property type="term" value="F:cytidine deaminase activity"/>
    <property type="evidence" value="ECO:0007669"/>
    <property type="project" value="UniProtKB-EC"/>
</dbReference>
<dbReference type="Proteomes" id="UP001228905">
    <property type="component" value="Unassembled WGS sequence"/>
</dbReference>
<dbReference type="SUPFAM" id="SSF53927">
    <property type="entry name" value="Cytidine deaminase-like"/>
    <property type="match status" value="1"/>
</dbReference>
<evidence type="ECO:0000256" key="6">
    <source>
        <dbReference type="ARBA" id="ARBA00022723"/>
    </source>
</evidence>
<reference evidence="14 15" key="1">
    <citation type="submission" date="2023-07" db="EMBL/GenBank/DDBJ databases">
        <title>Genomic Encyclopedia of Type Strains, Phase IV (KMG-IV): sequencing the most valuable type-strain genomes for metagenomic binning, comparative biology and taxonomic classification.</title>
        <authorList>
            <person name="Goeker M."/>
        </authorList>
    </citation>
    <scope>NUCLEOTIDE SEQUENCE [LARGE SCALE GENOMIC DNA]</scope>
    <source>
        <strain evidence="14 15">DSM 18695</strain>
    </source>
</reference>
<evidence type="ECO:0000256" key="3">
    <source>
        <dbReference type="ARBA" id="ARBA00006576"/>
    </source>
</evidence>
<sequence>MGRPSVIAADLLSRLETQLANAYCPYSKFQVAAVVEDDQGALHAGCNVENAAYPIGNCAEVSALAAMIAAGGARRARTVYVTAETAGERIAVQPCGACRQRIAELASPEGCEVVMVGSGGTMERVSLQALLPNAFSLPVK</sequence>
<comment type="similarity">
    <text evidence="3 12">Belongs to the cytidine and deoxycytidylate deaminase family.</text>
</comment>
<keyword evidence="6 12" id="KW-0479">Metal-binding</keyword>
<evidence type="ECO:0000256" key="2">
    <source>
        <dbReference type="ARBA" id="ARBA00003949"/>
    </source>
</evidence>
<dbReference type="RefSeq" id="WP_307349743.1">
    <property type="nucleotide sequence ID" value="NZ_JAUSVS010000004.1"/>
</dbReference>
<keyword evidence="15" id="KW-1185">Reference proteome</keyword>
<dbReference type="InterPro" id="IPR016192">
    <property type="entry name" value="APOBEC/CMP_deaminase_Zn-bd"/>
</dbReference>
<dbReference type="NCBIfam" id="TIGR01354">
    <property type="entry name" value="cyt_deam_tetra"/>
    <property type="match status" value="1"/>
</dbReference>
<dbReference type="PROSITE" id="PS51747">
    <property type="entry name" value="CYT_DCMP_DEAMINASES_2"/>
    <property type="match status" value="1"/>
</dbReference>
<dbReference type="InterPro" id="IPR016193">
    <property type="entry name" value="Cytidine_deaminase-like"/>
</dbReference>
<evidence type="ECO:0000259" key="13">
    <source>
        <dbReference type="PROSITE" id="PS51747"/>
    </source>
</evidence>
<organism evidence="14 15">
    <name type="scientific">Caulobacter ginsengisoli</name>
    <dbReference type="NCBI Taxonomy" id="400775"/>
    <lineage>
        <taxon>Bacteria</taxon>
        <taxon>Pseudomonadati</taxon>
        <taxon>Pseudomonadota</taxon>
        <taxon>Alphaproteobacteria</taxon>
        <taxon>Caulobacterales</taxon>
        <taxon>Caulobacteraceae</taxon>
        <taxon>Caulobacter</taxon>
    </lineage>
</organism>
<name>A0ABU0IS22_9CAUL</name>
<evidence type="ECO:0000256" key="10">
    <source>
        <dbReference type="ARBA" id="ARBA00049252"/>
    </source>
</evidence>
<dbReference type="EMBL" id="JAUSVS010000004">
    <property type="protein sequence ID" value="MDQ0464812.1"/>
    <property type="molecule type" value="Genomic_DNA"/>
</dbReference>
<keyword evidence="7 12" id="KW-0378">Hydrolase</keyword>
<evidence type="ECO:0000313" key="15">
    <source>
        <dbReference type="Proteomes" id="UP001228905"/>
    </source>
</evidence>
<dbReference type="PROSITE" id="PS00903">
    <property type="entry name" value="CYT_DCMP_DEAMINASES_1"/>
    <property type="match status" value="1"/>
</dbReference>
<comment type="caution">
    <text evidence="14">The sequence shown here is derived from an EMBL/GenBank/DDBJ whole genome shotgun (WGS) entry which is preliminary data.</text>
</comment>
<comment type="cofactor">
    <cofactor evidence="1 12">
        <name>Zn(2+)</name>
        <dbReference type="ChEBI" id="CHEBI:29105"/>
    </cofactor>
</comment>
<accession>A0ABU0IS22</accession>
<keyword evidence="8 12" id="KW-0862">Zinc</keyword>
<evidence type="ECO:0000256" key="4">
    <source>
        <dbReference type="ARBA" id="ARBA00012783"/>
    </source>
</evidence>
<evidence type="ECO:0000313" key="14">
    <source>
        <dbReference type="EMBL" id="MDQ0464812.1"/>
    </source>
</evidence>
<evidence type="ECO:0000256" key="9">
    <source>
        <dbReference type="ARBA" id="ARBA00032005"/>
    </source>
</evidence>
<dbReference type="PANTHER" id="PTHR11644">
    <property type="entry name" value="CYTIDINE DEAMINASE"/>
    <property type="match status" value="1"/>
</dbReference>
<gene>
    <name evidence="14" type="ORF">QO010_002596</name>
</gene>
<evidence type="ECO:0000256" key="12">
    <source>
        <dbReference type="RuleBase" id="RU364006"/>
    </source>
</evidence>
<dbReference type="Gene3D" id="3.40.140.10">
    <property type="entry name" value="Cytidine Deaminase, domain 2"/>
    <property type="match status" value="1"/>
</dbReference>
<dbReference type="InterPro" id="IPR050202">
    <property type="entry name" value="Cyt/Deoxycyt_deaminase"/>
</dbReference>
<dbReference type="EC" id="3.5.4.5" evidence="4 12"/>
<evidence type="ECO:0000256" key="8">
    <source>
        <dbReference type="ARBA" id="ARBA00022833"/>
    </source>
</evidence>
<comment type="function">
    <text evidence="2 12">This enzyme scavenges exogenous and endogenous cytidine and 2'-deoxycytidine for UMP synthesis.</text>
</comment>
<evidence type="ECO:0000256" key="1">
    <source>
        <dbReference type="ARBA" id="ARBA00001947"/>
    </source>
</evidence>
<dbReference type="NCBIfam" id="NF004064">
    <property type="entry name" value="PRK05578.1"/>
    <property type="match status" value="1"/>
</dbReference>
<proteinExistence type="inferred from homology"/>
<dbReference type="PANTHER" id="PTHR11644:SF2">
    <property type="entry name" value="CYTIDINE DEAMINASE"/>
    <property type="match status" value="1"/>
</dbReference>
<dbReference type="Pfam" id="PF00383">
    <property type="entry name" value="dCMP_cyt_deam_1"/>
    <property type="match status" value="1"/>
</dbReference>
<protein>
    <recommendedName>
        <fullName evidence="5 12">Cytidine deaminase</fullName>
        <ecNumber evidence="4 12">3.5.4.5</ecNumber>
    </recommendedName>
    <alternativeName>
        <fullName evidence="9 12">Cytidine aminohydrolase</fullName>
    </alternativeName>
</protein>
<dbReference type="InterPro" id="IPR002125">
    <property type="entry name" value="CMP_dCMP_dom"/>
</dbReference>
<comment type="catalytic activity">
    <reaction evidence="10 12">
        <text>2'-deoxycytidine + H2O + H(+) = 2'-deoxyuridine + NH4(+)</text>
        <dbReference type="Rhea" id="RHEA:13433"/>
        <dbReference type="ChEBI" id="CHEBI:15377"/>
        <dbReference type="ChEBI" id="CHEBI:15378"/>
        <dbReference type="ChEBI" id="CHEBI:15698"/>
        <dbReference type="ChEBI" id="CHEBI:16450"/>
        <dbReference type="ChEBI" id="CHEBI:28938"/>
        <dbReference type="EC" id="3.5.4.5"/>
    </reaction>
</comment>
<evidence type="ECO:0000256" key="5">
    <source>
        <dbReference type="ARBA" id="ARBA00018266"/>
    </source>
</evidence>
<evidence type="ECO:0000256" key="11">
    <source>
        <dbReference type="ARBA" id="ARBA00049558"/>
    </source>
</evidence>
<feature type="domain" description="CMP/dCMP-type deaminase" evidence="13">
    <location>
        <begin position="6"/>
        <end position="138"/>
    </location>
</feature>
<comment type="catalytic activity">
    <reaction evidence="11 12">
        <text>cytidine + H2O + H(+) = uridine + NH4(+)</text>
        <dbReference type="Rhea" id="RHEA:16069"/>
        <dbReference type="ChEBI" id="CHEBI:15377"/>
        <dbReference type="ChEBI" id="CHEBI:15378"/>
        <dbReference type="ChEBI" id="CHEBI:16704"/>
        <dbReference type="ChEBI" id="CHEBI:17562"/>
        <dbReference type="ChEBI" id="CHEBI:28938"/>
        <dbReference type="EC" id="3.5.4.5"/>
    </reaction>
</comment>
<dbReference type="InterPro" id="IPR006262">
    <property type="entry name" value="Cyt_deam_tetra"/>
</dbReference>
<evidence type="ECO:0000256" key="7">
    <source>
        <dbReference type="ARBA" id="ARBA00022801"/>
    </source>
</evidence>
<dbReference type="CDD" id="cd01283">
    <property type="entry name" value="cytidine_deaminase"/>
    <property type="match status" value="1"/>
</dbReference>